<evidence type="ECO:0000313" key="3">
    <source>
        <dbReference type="EMBL" id="OCT49212.1"/>
    </source>
</evidence>
<dbReference type="Gene3D" id="1.20.5.340">
    <property type="match status" value="1"/>
</dbReference>
<feature type="compositionally biased region" description="Basic and acidic residues" evidence="2">
    <location>
        <begin position="385"/>
        <end position="394"/>
    </location>
</feature>
<evidence type="ECO:0000256" key="1">
    <source>
        <dbReference type="SAM" id="Coils"/>
    </source>
</evidence>
<dbReference type="VEuPathDB" id="FungiDB:CLCR_04793"/>
<feature type="compositionally biased region" description="Basic residues" evidence="2">
    <location>
        <begin position="518"/>
        <end position="527"/>
    </location>
</feature>
<evidence type="ECO:0000256" key="2">
    <source>
        <dbReference type="SAM" id="MobiDB-lite"/>
    </source>
</evidence>
<keyword evidence="4" id="KW-1185">Reference proteome</keyword>
<comment type="caution">
    <text evidence="3">The sequence shown here is derived from an EMBL/GenBank/DDBJ whole genome shotgun (WGS) entry which is preliminary data.</text>
</comment>
<gene>
    <name evidence="3" type="ORF">CLCR_04793</name>
</gene>
<dbReference type="VEuPathDB" id="FungiDB:G647_02723"/>
<keyword evidence="1" id="KW-0175">Coiled coil</keyword>
<feature type="coiled-coil region" evidence="1">
    <location>
        <begin position="294"/>
        <end position="373"/>
    </location>
</feature>
<sequence length="535" mass="59312">MGASQSVQNAPGISREDVQREMELIHRRLETVSIPDQATEYADILPHYHHVLSMIDLESVQQSIAVFHLMISSHAKATRLSTTYASLTAELVQCQQMLITLYAGIRSSKSALLQFGSPMSVDSTKDSKIKELADTITFMVDELDGVQGHLFHILHVMLQASQTCAGGHVPQQDIAKSCPAELRDALQALEETHLALRNRISKVMSDYAKAVERTHELSKDKKHLNEVAEQLAASLKSADGENQALQAQNAKLIEECREKNMWIRGINVKIDGMCDTMKRAEAIVLGQKAAGCEQKKDQEEVKQLRAENARLDDQEQVKQLRAENARLKDQSTKVEALRAENSGLKRKLKESNVKDLEKRLHEANTELDQLRKTLFKDRDDDDDDGRPQNDHAHPDAVSSSSDDEEPSNAVEGLSFAEGAARILQCHKAVLAELRAQISKMKDVRGGSGWSIVHRTDAMVKRKTARLLKDIDDCLALRDAGEREKDRVERLETEGFPALQAVISGACQSTKDSGAAKATKSKGIRTRGKSSFPGKC</sequence>
<dbReference type="OrthoDB" id="4158657at2759"/>
<proteinExistence type="predicted"/>
<dbReference type="Proteomes" id="UP000094526">
    <property type="component" value="Unassembled WGS sequence"/>
</dbReference>
<feature type="region of interest" description="Disordered" evidence="2">
    <location>
        <begin position="376"/>
        <end position="410"/>
    </location>
</feature>
<feature type="coiled-coil region" evidence="1">
    <location>
        <begin position="186"/>
        <end position="255"/>
    </location>
</feature>
<dbReference type="EMBL" id="LGRB01000011">
    <property type="protein sequence ID" value="OCT49212.1"/>
    <property type="molecule type" value="Genomic_DNA"/>
</dbReference>
<accession>A0A1C1CL87</accession>
<evidence type="ECO:0000313" key="4">
    <source>
        <dbReference type="Proteomes" id="UP000094526"/>
    </source>
</evidence>
<dbReference type="AlphaFoldDB" id="A0A1C1CL87"/>
<protein>
    <submittedName>
        <fullName evidence="3">Uncharacterized protein</fullName>
    </submittedName>
</protein>
<organism evidence="3 4">
    <name type="scientific">Cladophialophora carrionii</name>
    <dbReference type="NCBI Taxonomy" id="86049"/>
    <lineage>
        <taxon>Eukaryota</taxon>
        <taxon>Fungi</taxon>
        <taxon>Dikarya</taxon>
        <taxon>Ascomycota</taxon>
        <taxon>Pezizomycotina</taxon>
        <taxon>Eurotiomycetes</taxon>
        <taxon>Chaetothyriomycetidae</taxon>
        <taxon>Chaetothyriales</taxon>
        <taxon>Herpotrichiellaceae</taxon>
        <taxon>Cladophialophora</taxon>
    </lineage>
</organism>
<feature type="region of interest" description="Disordered" evidence="2">
    <location>
        <begin position="509"/>
        <end position="535"/>
    </location>
</feature>
<name>A0A1C1CL87_9EURO</name>
<reference evidence="4" key="1">
    <citation type="submission" date="2015-07" db="EMBL/GenBank/DDBJ databases">
        <authorList>
            <person name="Teixeira M.M."/>
            <person name="Souza R.C."/>
            <person name="Almeida L.G."/>
            <person name="Vicente V.A."/>
            <person name="de Hoog S."/>
            <person name="Bocca A.L."/>
            <person name="de Almeida S.R."/>
            <person name="Vasconcelos A.T."/>
            <person name="Felipe M.S."/>
        </authorList>
    </citation>
    <scope>NUCLEOTIDE SEQUENCE [LARGE SCALE GENOMIC DNA]</scope>
    <source>
        <strain evidence="4">KSF</strain>
    </source>
</reference>